<comment type="subcellular location">
    <subcellularLocation>
        <location evidence="2">Nucleus</location>
    </subcellularLocation>
</comment>
<keyword evidence="6" id="KW-0378">Hydrolase</keyword>
<dbReference type="GO" id="GO:0005634">
    <property type="term" value="C:nucleus"/>
    <property type="evidence" value="ECO:0007669"/>
    <property type="project" value="UniProtKB-SubCell"/>
</dbReference>
<dbReference type="PANTHER" id="PTHR22930:SF85">
    <property type="entry name" value="GH03217P-RELATED"/>
    <property type="match status" value="1"/>
</dbReference>
<dbReference type="GO" id="GO:0046872">
    <property type="term" value="F:metal ion binding"/>
    <property type="evidence" value="ECO:0007669"/>
    <property type="project" value="UniProtKB-KW"/>
</dbReference>
<evidence type="ECO:0000256" key="4">
    <source>
        <dbReference type="ARBA" id="ARBA00022722"/>
    </source>
</evidence>
<name>A0A397A826_APHAT</name>
<feature type="domain" description="DDE Tnp4" evidence="8">
    <location>
        <begin position="24"/>
        <end position="172"/>
    </location>
</feature>
<dbReference type="GO" id="GO:0004518">
    <property type="term" value="F:nuclease activity"/>
    <property type="evidence" value="ECO:0007669"/>
    <property type="project" value="UniProtKB-KW"/>
</dbReference>
<comment type="cofactor">
    <cofactor evidence="1">
        <name>a divalent metal cation</name>
        <dbReference type="ChEBI" id="CHEBI:60240"/>
    </cofactor>
</comment>
<dbReference type="AlphaFoldDB" id="A0A397A826"/>
<gene>
    <name evidence="9" type="ORF">DYB25_012028</name>
</gene>
<proteinExistence type="inferred from homology"/>
<dbReference type="PANTHER" id="PTHR22930">
    <property type="match status" value="1"/>
</dbReference>
<evidence type="ECO:0000313" key="9">
    <source>
        <dbReference type="EMBL" id="RHY02455.1"/>
    </source>
</evidence>
<dbReference type="Pfam" id="PF13359">
    <property type="entry name" value="DDE_Tnp_4"/>
    <property type="match status" value="1"/>
</dbReference>
<keyword evidence="4" id="KW-0540">Nuclease</keyword>
<organism evidence="9 10">
    <name type="scientific">Aphanomyces astaci</name>
    <name type="common">Crayfish plague agent</name>
    <dbReference type="NCBI Taxonomy" id="112090"/>
    <lineage>
        <taxon>Eukaryota</taxon>
        <taxon>Sar</taxon>
        <taxon>Stramenopiles</taxon>
        <taxon>Oomycota</taxon>
        <taxon>Saprolegniomycetes</taxon>
        <taxon>Saprolegniales</taxon>
        <taxon>Verrucalvaceae</taxon>
        <taxon>Aphanomyces</taxon>
    </lineage>
</organism>
<evidence type="ECO:0000256" key="5">
    <source>
        <dbReference type="ARBA" id="ARBA00022723"/>
    </source>
</evidence>
<protein>
    <recommendedName>
        <fullName evidence="8">DDE Tnp4 domain-containing protein</fullName>
    </recommendedName>
</protein>
<dbReference type="Proteomes" id="UP000266239">
    <property type="component" value="Unassembled WGS sequence"/>
</dbReference>
<keyword evidence="7" id="KW-0539">Nucleus</keyword>
<reference evidence="9 10" key="1">
    <citation type="submission" date="2018-08" db="EMBL/GenBank/DDBJ databases">
        <title>Aphanomyces genome sequencing and annotation.</title>
        <authorList>
            <person name="Minardi D."/>
            <person name="Oidtmann B."/>
            <person name="Van Der Giezen M."/>
            <person name="Studholme D.J."/>
        </authorList>
    </citation>
    <scope>NUCLEOTIDE SEQUENCE [LARGE SCALE GENOMIC DNA]</scope>
    <source>
        <strain evidence="9 10">Yx</strain>
    </source>
</reference>
<dbReference type="GO" id="GO:0016787">
    <property type="term" value="F:hydrolase activity"/>
    <property type="evidence" value="ECO:0007669"/>
    <property type="project" value="UniProtKB-KW"/>
</dbReference>
<dbReference type="VEuPathDB" id="FungiDB:H257_02260"/>
<dbReference type="EMBL" id="QUTA01008872">
    <property type="protein sequence ID" value="RHY02455.1"/>
    <property type="molecule type" value="Genomic_DNA"/>
</dbReference>
<evidence type="ECO:0000256" key="1">
    <source>
        <dbReference type="ARBA" id="ARBA00001968"/>
    </source>
</evidence>
<evidence type="ECO:0000313" key="10">
    <source>
        <dbReference type="Proteomes" id="UP000266239"/>
    </source>
</evidence>
<comment type="caution">
    <text evidence="9">The sequence shown here is derived from an EMBL/GenBank/DDBJ whole genome shotgun (WGS) entry which is preliminary data.</text>
</comment>
<evidence type="ECO:0000256" key="2">
    <source>
        <dbReference type="ARBA" id="ARBA00004123"/>
    </source>
</evidence>
<keyword evidence="5" id="KW-0479">Metal-binding</keyword>
<comment type="similarity">
    <text evidence="3">Belongs to the HARBI1 family.</text>
</comment>
<dbReference type="InterPro" id="IPR027806">
    <property type="entry name" value="HARBI1_dom"/>
</dbReference>
<dbReference type="InterPro" id="IPR045249">
    <property type="entry name" value="HARBI1-like"/>
</dbReference>
<evidence type="ECO:0000259" key="8">
    <source>
        <dbReference type="Pfam" id="PF13359"/>
    </source>
</evidence>
<accession>A0A397A826</accession>
<evidence type="ECO:0000256" key="3">
    <source>
        <dbReference type="ARBA" id="ARBA00006958"/>
    </source>
</evidence>
<evidence type="ECO:0000256" key="6">
    <source>
        <dbReference type="ARBA" id="ARBA00022801"/>
    </source>
</evidence>
<evidence type="ECO:0000256" key="7">
    <source>
        <dbReference type="ARBA" id="ARBA00023242"/>
    </source>
</evidence>
<sequence>MDDWAAISAGFERVAGFPNVFGAIDGCLVMVKRFRQHEGWYCRKGFPAFNLMALVDDKKRFMAYALRPGSQNDRMLFRHSVFGKALCVPTGGFIVADAGYTLLPHVLTPYPIVSNMGEAESHYNLIHSRTRIIVEQCFGLWKNKFRLFKKPLEFQSPQQMALVIEATLVLHNWIIDLDPAATQPDGREWMHLNGDILLPCERYTIDSVLAQVTRDNVKNYLNEFV</sequence>